<dbReference type="AlphaFoldDB" id="A0A0B6Z2D0"/>
<sequence length="61" mass="7007">MMKSVINVQQTPANQVSNLDKITSCVRENNIVNESGIFIETSEYMLKYLFQYMYLSSSSAF</sequence>
<proteinExistence type="predicted"/>
<accession>A0A0B6Z2D0</accession>
<protein>
    <submittedName>
        <fullName evidence="1">Uncharacterized protein</fullName>
    </submittedName>
</protein>
<organism evidence="1">
    <name type="scientific">Arion vulgaris</name>
    <dbReference type="NCBI Taxonomy" id="1028688"/>
    <lineage>
        <taxon>Eukaryota</taxon>
        <taxon>Metazoa</taxon>
        <taxon>Spiralia</taxon>
        <taxon>Lophotrochozoa</taxon>
        <taxon>Mollusca</taxon>
        <taxon>Gastropoda</taxon>
        <taxon>Heterobranchia</taxon>
        <taxon>Euthyneura</taxon>
        <taxon>Panpulmonata</taxon>
        <taxon>Eupulmonata</taxon>
        <taxon>Stylommatophora</taxon>
        <taxon>Helicina</taxon>
        <taxon>Arionoidea</taxon>
        <taxon>Arionidae</taxon>
        <taxon>Arion</taxon>
    </lineage>
</organism>
<name>A0A0B6Z2D0_9EUPU</name>
<evidence type="ECO:0000313" key="1">
    <source>
        <dbReference type="EMBL" id="CEK61845.1"/>
    </source>
</evidence>
<feature type="non-terminal residue" evidence="1">
    <location>
        <position position="61"/>
    </location>
</feature>
<gene>
    <name evidence="1" type="primary">ORF43456</name>
</gene>
<reference evidence="1" key="1">
    <citation type="submission" date="2014-12" db="EMBL/GenBank/DDBJ databases">
        <title>Insight into the proteome of Arion vulgaris.</title>
        <authorList>
            <person name="Aradska J."/>
            <person name="Bulat T."/>
            <person name="Smidak R."/>
            <person name="Sarate P."/>
            <person name="Gangsoo J."/>
            <person name="Sialana F."/>
            <person name="Bilban M."/>
            <person name="Lubec G."/>
        </authorList>
    </citation>
    <scope>NUCLEOTIDE SEQUENCE</scope>
    <source>
        <tissue evidence="1">Skin</tissue>
    </source>
</reference>
<dbReference type="EMBL" id="HACG01014980">
    <property type="protein sequence ID" value="CEK61845.1"/>
    <property type="molecule type" value="Transcribed_RNA"/>
</dbReference>